<evidence type="ECO:0000313" key="4">
    <source>
        <dbReference type="Proteomes" id="UP000261540"/>
    </source>
</evidence>
<proteinExistence type="predicted"/>
<keyword evidence="4" id="KW-1185">Reference proteome</keyword>
<dbReference type="GO" id="GO:0006355">
    <property type="term" value="P:regulation of DNA-templated transcription"/>
    <property type="evidence" value="ECO:0007669"/>
    <property type="project" value="TreeGrafter"/>
</dbReference>
<feature type="compositionally biased region" description="Basic and acidic residues" evidence="1">
    <location>
        <begin position="35"/>
        <end position="56"/>
    </location>
</feature>
<dbReference type="STRING" id="1676925.ENSPKIP00000002368"/>
<feature type="compositionally biased region" description="Basic and acidic residues" evidence="1">
    <location>
        <begin position="85"/>
        <end position="143"/>
    </location>
</feature>
<dbReference type="PANTHER" id="PTHR22880:SF245">
    <property type="entry name" value="BROMODOMAIN-CONTAINING PROTEIN 4"/>
    <property type="match status" value="1"/>
</dbReference>
<dbReference type="GeneTree" id="ENSGT00940000162790"/>
<feature type="domain" description="Bromodomain protein 4 C-terminal" evidence="2">
    <location>
        <begin position="192"/>
        <end position="213"/>
    </location>
</feature>
<reference evidence="3" key="1">
    <citation type="submission" date="2025-08" db="UniProtKB">
        <authorList>
            <consortium name="Ensembl"/>
        </authorList>
    </citation>
    <scope>IDENTIFICATION</scope>
</reference>
<feature type="region of interest" description="Disordered" evidence="1">
    <location>
        <begin position="1"/>
        <end position="171"/>
    </location>
</feature>
<accession>A0A3B3Q866</accession>
<evidence type="ECO:0000256" key="1">
    <source>
        <dbReference type="SAM" id="MobiDB-lite"/>
    </source>
</evidence>
<protein>
    <recommendedName>
        <fullName evidence="2">Bromodomain protein 4 C-terminal domain-containing protein</fullName>
    </recommendedName>
</protein>
<dbReference type="GO" id="GO:0006338">
    <property type="term" value="P:chromatin remodeling"/>
    <property type="evidence" value="ECO:0007669"/>
    <property type="project" value="TreeGrafter"/>
</dbReference>
<dbReference type="GO" id="GO:0005634">
    <property type="term" value="C:nucleus"/>
    <property type="evidence" value="ECO:0007669"/>
    <property type="project" value="TreeGrafter"/>
</dbReference>
<dbReference type="InterPro" id="IPR050935">
    <property type="entry name" value="Bromo_chromatin_reader"/>
</dbReference>
<sequence length="213" mass="24495">MQPKKPVSTSVCDPVDRSRPVIRSLDTGGPAQNVPDKDKFKQEPKTPVAPKKDMKLKNMGHWASLAQKPALAPSSTLKSSSDSFEQFRRAAREKEERERALKAQAEQAEKERLRREQERQRRDEEEAMEQTRRPHEEVRRRAEQVQQQQQPPQQPPPPHTQAAQQNPASHLNQCVQPVSRLSPDALRLYLQMAATIDMNFQSDLMAIFEENLF</sequence>
<dbReference type="Proteomes" id="UP000261540">
    <property type="component" value="Unplaced"/>
</dbReference>
<organism evidence="3 4">
    <name type="scientific">Paramormyrops kingsleyae</name>
    <dbReference type="NCBI Taxonomy" id="1676925"/>
    <lineage>
        <taxon>Eukaryota</taxon>
        <taxon>Metazoa</taxon>
        <taxon>Chordata</taxon>
        <taxon>Craniata</taxon>
        <taxon>Vertebrata</taxon>
        <taxon>Euteleostomi</taxon>
        <taxon>Actinopterygii</taxon>
        <taxon>Neopterygii</taxon>
        <taxon>Teleostei</taxon>
        <taxon>Osteoglossocephala</taxon>
        <taxon>Osteoglossomorpha</taxon>
        <taxon>Osteoglossiformes</taxon>
        <taxon>Mormyridae</taxon>
        <taxon>Paramormyrops</taxon>
    </lineage>
</organism>
<name>A0A3B3Q866_9TELE</name>
<dbReference type="InterPro" id="IPR031354">
    <property type="entry name" value="BRD4_CDT"/>
</dbReference>
<feature type="compositionally biased region" description="Polar residues" evidence="1">
    <location>
        <begin position="73"/>
        <end position="84"/>
    </location>
</feature>
<reference evidence="3" key="2">
    <citation type="submission" date="2025-09" db="UniProtKB">
        <authorList>
            <consortium name="Ensembl"/>
        </authorList>
    </citation>
    <scope>IDENTIFICATION</scope>
</reference>
<dbReference type="Ensembl" id="ENSPKIT00000026312.1">
    <property type="protein sequence ID" value="ENSPKIP00000002368.1"/>
    <property type="gene ID" value="ENSPKIG00000020285.1"/>
</dbReference>
<dbReference type="AlphaFoldDB" id="A0A3B3Q866"/>
<dbReference type="GO" id="GO:0000785">
    <property type="term" value="C:chromatin"/>
    <property type="evidence" value="ECO:0007669"/>
    <property type="project" value="TreeGrafter"/>
</dbReference>
<dbReference type="Pfam" id="PF17105">
    <property type="entry name" value="BRD4_CDT"/>
    <property type="match status" value="1"/>
</dbReference>
<dbReference type="PANTHER" id="PTHR22880">
    <property type="entry name" value="FALZ-RELATED BROMODOMAIN-CONTAINING PROTEINS"/>
    <property type="match status" value="1"/>
</dbReference>
<evidence type="ECO:0000313" key="3">
    <source>
        <dbReference type="Ensembl" id="ENSPKIP00000002368.1"/>
    </source>
</evidence>
<evidence type="ECO:0000259" key="2">
    <source>
        <dbReference type="Pfam" id="PF17105"/>
    </source>
</evidence>